<evidence type="ECO:0000256" key="2">
    <source>
        <dbReference type="SAM" id="Phobius"/>
    </source>
</evidence>
<feature type="domain" description="Protein-glutamine gamma-glutamyltransferase-like C-terminal" evidence="3">
    <location>
        <begin position="143"/>
        <end position="208"/>
    </location>
</feature>
<evidence type="ECO:0000259" key="3">
    <source>
        <dbReference type="Pfam" id="PF13559"/>
    </source>
</evidence>
<dbReference type="EMBL" id="CAFBMT010000005">
    <property type="protein sequence ID" value="CAB4925146.1"/>
    <property type="molecule type" value="Genomic_DNA"/>
</dbReference>
<evidence type="ECO:0000313" key="8">
    <source>
        <dbReference type="EMBL" id="CAB4925146.1"/>
    </source>
</evidence>
<proteinExistence type="predicted"/>
<dbReference type="EMBL" id="CAESGF010000005">
    <property type="protein sequence ID" value="CAB4363406.1"/>
    <property type="molecule type" value="Genomic_DNA"/>
</dbReference>
<evidence type="ECO:0000313" key="9">
    <source>
        <dbReference type="EMBL" id="CAB4987519.1"/>
    </source>
</evidence>
<organism evidence="8">
    <name type="scientific">freshwater metagenome</name>
    <dbReference type="NCBI Taxonomy" id="449393"/>
    <lineage>
        <taxon>unclassified sequences</taxon>
        <taxon>metagenomes</taxon>
        <taxon>ecological metagenomes</taxon>
    </lineage>
</organism>
<name>A0A6J7I387_9ZZZZ</name>
<reference evidence="8" key="1">
    <citation type="submission" date="2020-05" db="EMBL/GenBank/DDBJ databases">
        <authorList>
            <person name="Chiriac C."/>
            <person name="Salcher M."/>
            <person name="Ghai R."/>
            <person name="Kavagutti S V."/>
        </authorList>
    </citation>
    <scope>NUCLEOTIDE SEQUENCE</scope>
</reference>
<dbReference type="EMBL" id="CAEZYF010000008">
    <property type="protein sequence ID" value="CAB4723519.1"/>
    <property type="molecule type" value="Genomic_DNA"/>
</dbReference>
<dbReference type="InterPro" id="IPR025403">
    <property type="entry name" value="TgpA-like_C"/>
</dbReference>
<keyword evidence="2" id="KW-1133">Transmembrane helix</keyword>
<feature type="transmembrane region" description="Helical" evidence="2">
    <location>
        <begin position="63"/>
        <end position="83"/>
    </location>
</feature>
<dbReference type="EMBL" id="CAFAAV010000161">
    <property type="protein sequence ID" value="CAB4828925.1"/>
    <property type="molecule type" value="Genomic_DNA"/>
</dbReference>
<gene>
    <name evidence="5" type="ORF">UFOPK2656_01564</name>
    <name evidence="6" type="ORF">UFOPK3099_01905</name>
    <name evidence="7" type="ORF">UFOPK3267_01029</name>
    <name evidence="8" type="ORF">UFOPK3651_01114</name>
    <name evidence="9" type="ORF">UFOPK3931_01256</name>
    <name evidence="4" type="ORF">UFOPK4189_01185</name>
</gene>
<dbReference type="AlphaFoldDB" id="A0A6J7I387"/>
<evidence type="ECO:0000313" key="4">
    <source>
        <dbReference type="EMBL" id="CAB4363406.1"/>
    </source>
</evidence>
<accession>A0A6J7I387</accession>
<evidence type="ECO:0000313" key="6">
    <source>
        <dbReference type="EMBL" id="CAB4828925.1"/>
    </source>
</evidence>
<protein>
    <submittedName>
        <fullName evidence="8">Unannotated protein</fullName>
    </submittedName>
</protein>
<evidence type="ECO:0000313" key="7">
    <source>
        <dbReference type="EMBL" id="CAB4849934.1"/>
    </source>
</evidence>
<keyword evidence="2" id="KW-0812">Transmembrane</keyword>
<evidence type="ECO:0000313" key="5">
    <source>
        <dbReference type="EMBL" id="CAB4723519.1"/>
    </source>
</evidence>
<dbReference type="EMBL" id="CAFBOL010000026">
    <property type="protein sequence ID" value="CAB4987519.1"/>
    <property type="molecule type" value="Genomic_DNA"/>
</dbReference>
<feature type="region of interest" description="Disordered" evidence="1">
    <location>
        <begin position="1"/>
        <end position="21"/>
    </location>
</feature>
<evidence type="ECO:0000256" key="1">
    <source>
        <dbReference type="SAM" id="MobiDB-lite"/>
    </source>
</evidence>
<keyword evidence="2" id="KW-0472">Membrane</keyword>
<dbReference type="EMBL" id="CAFBIY010000044">
    <property type="protein sequence ID" value="CAB4849934.1"/>
    <property type="molecule type" value="Genomic_DNA"/>
</dbReference>
<dbReference type="Pfam" id="PF13559">
    <property type="entry name" value="DUF4129"/>
    <property type="match status" value="1"/>
</dbReference>
<sequence>MIRISTAPPPTDPLGPVGQNPDTVRDAACRIVSQDAAACTPATVPKPTIPTQGTGNFDVIGTLLWILLAAAVVVLVVFLVRWGGQRTGRWKRRAEQEVDADPTDDVIEPRVVAIDWSKEPGEWRSEADEHRRAGRFRDAVRCRYRALVGDLARRGLIDEVPGRTTGEHRDQMREVRPAVSPEFDEAAELFDGAWYGRAHVDADDDDHFKVLARDVMTAAERRK</sequence>